<dbReference type="SUPFAM" id="SSF52402">
    <property type="entry name" value="Adenine nucleotide alpha hydrolases-like"/>
    <property type="match status" value="1"/>
</dbReference>
<dbReference type="EMBL" id="CP016503">
    <property type="protein sequence ID" value="ANV98748.1"/>
    <property type="molecule type" value="Genomic_DNA"/>
</dbReference>
<evidence type="ECO:0000259" key="1">
    <source>
        <dbReference type="Pfam" id="PF01507"/>
    </source>
</evidence>
<dbReference type="InterPro" id="IPR002500">
    <property type="entry name" value="PAPS_reduct_dom"/>
</dbReference>
<evidence type="ECO:0000313" key="2">
    <source>
        <dbReference type="EMBL" id="ANV98748.1"/>
    </source>
</evidence>
<dbReference type="Pfam" id="PF01507">
    <property type="entry name" value="PAPS_reduct"/>
    <property type="match status" value="1"/>
</dbReference>
<dbReference type="GO" id="GO:0003824">
    <property type="term" value="F:catalytic activity"/>
    <property type="evidence" value="ECO:0007669"/>
    <property type="project" value="InterPro"/>
</dbReference>
<dbReference type="Gene3D" id="3.40.50.620">
    <property type="entry name" value="HUPs"/>
    <property type="match status" value="1"/>
</dbReference>
<dbReference type="InterPro" id="IPR050128">
    <property type="entry name" value="Sulfate_adenylyltrnsfr_sub2"/>
</dbReference>
<dbReference type="PANTHER" id="PTHR43196">
    <property type="entry name" value="SULFATE ADENYLYLTRANSFERASE SUBUNIT 2"/>
    <property type="match status" value="1"/>
</dbReference>
<feature type="domain" description="Phosphoadenosine phosphosulphate reductase" evidence="1">
    <location>
        <begin position="47"/>
        <end position="272"/>
    </location>
</feature>
<keyword evidence="3" id="KW-1185">Reference proteome</keyword>
<sequence>MELYDSGFVFVENTLCQTPQSTYLNDIITQTKDELKRQFLGTTRAWIIAFSGGKDSTCILQLFYEMLASLPKHLQRQSYAIASNTLVEAPHIDIFLHNVLDSINTHAKNNGIPFEILQVSPSLQDDFWVNLIGRGYPSPTRTFRWCTDRLKITPSKMEVARIVQKFGSALLVLGAREQESTNRKRSMQKRILNNQGFSKHDDFPNTMTYAPLSKWSTDDVWAYLSTHKPLWEKDHSELFRLYAKASGDECQFVTHLSQSSCGGSRFGCWVCTVVNEDKSLQGFIDTGEAYLKPLNDFRNYIKLLREDKNARADYKRDGRAVYKNGGLGPFLSKTRIEILRKLLEAEAEYIRLGGVGELISSEQILGIQKEWDRDFDFENTALQIARQFDKGVPMKDEKQNILHEEILEEIVTNNDGVELDDVKALLHRSIEIYNTHGRRGVNSAPAKIKEEIEKLIDDKSTKEEQ</sequence>
<dbReference type="Proteomes" id="UP000092884">
    <property type="component" value="Chromosome"/>
</dbReference>
<dbReference type="STRING" id="222136.BBW65_03305"/>
<organism evidence="2 3">
    <name type="scientific">Helicobacter enhydrae</name>
    <dbReference type="NCBI Taxonomy" id="222136"/>
    <lineage>
        <taxon>Bacteria</taxon>
        <taxon>Pseudomonadati</taxon>
        <taxon>Campylobacterota</taxon>
        <taxon>Epsilonproteobacteria</taxon>
        <taxon>Campylobacterales</taxon>
        <taxon>Helicobacteraceae</taxon>
        <taxon>Helicobacter</taxon>
    </lineage>
</organism>
<dbReference type="PANTHER" id="PTHR43196:SF2">
    <property type="entry name" value="PHOSPHOADENOSINE PHOSPHOSULFATE REDUCTASE"/>
    <property type="match status" value="1"/>
</dbReference>
<evidence type="ECO:0000313" key="3">
    <source>
        <dbReference type="Proteomes" id="UP000092884"/>
    </source>
</evidence>
<name>A0A1B1U7J8_9HELI</name>
<proteinExistence type="predicted"/>
<gene>
    <name evidence="2" type="ORF">BBW65_03305</name>
</gene>
<dbReference type="InterPro" id="IPR014729">
    <property type="entry name" value="Rossmann-like_a/b/a_fold"/>
</dbReference>
<dbReference type="NCBIfam" id="TIGR03183">
    <property type="entry name" value="DNA_S_dndC"/>
    <property type="match status" value="1"/>
</dbReference>
<dbReference type="AlphaFoldDB" id="A0A1B1U7J8"/>
<protein>
    <submittedName>
        <fullName evidence="2">Phosphoadenosine phosphosulfate reductase</fullName>
    </submittedName>
</protein>
<accession>A0A1B1U7J8</accession>
<reference evidence="3" key="1">
    <citation type="submission" date="2016-07" db="EMBL/GenBank/DDBJ databases">
        <authorList>
            <person name="Florea S."/>
            <person name="Webb J.S."/>
            <person name="Jaromczyk J."/>
            <person name="Schardl C.L."/>
        </authorList>
    </citation>
    <scope>NUCLEOTIDE SEQUENCE [LARGE SCALE GENOMIC DNA]</scope>
    <source>
        <strain evidence="3">MIT 01-6242</strain>
    </source>
</reference>
<dbReference type="OrthoDB" id="9774475at2"/>
<dbReference type="InterPro" id="IPR017598">
    <property type="entry name" value="SulphurTrfase_DndC"/>
</dbReference>
<dbReference type="KEGG" id="het:BBW65_03305"/>